<evidence type="ECO:0000259" key="6">
    <source>
        <dbReference type="PROSITE" id="PS51842"/>
    </source>
</evidence>
<keyword evidence="3 5" id="KW-0175">Coiled coil</keyword>
<dbReference type="GO" id="GO:0030855">
    <property type="term" value="P:epithelial cell differentiation"/>
    <property type="evidence" value="ECO:0007669"/>
    <property type="project" value="TreeGrafter"/>
</dbReference>
<dbReference type="Gene3D" id="1.20.5.170">
    <property type="match status" value="1"/>
</dbReference>
<dbReference type="SUPFAM" id="SSF64593">
    <property type="entry name" value="Intermediate filament protein, coiled coil region"/>
    <property type="match status" value="2"/>
</dbReference>
<keyword evidence="1" id="KW-0416">Keratin</keyword>
<dbReference type="Pfam" id="PF00038">
    <property type="entry name" value="Filament"/>
    <property type="match status" value="1"/>
</dbReference>
<evidence type="ECO:0000313" key="8">
    <source>
        <dbReference type="Proteomes" id="UP000694387"/>
    </source>
</evidence>
<dbReference type="Ensembl" id="ENSEAST00005010097.2">
    <property type="protein sequence ID" value="ENSEASP00005009283.2"/>
    <property type="gene ID" value="ENSEASG00005006641.2"/>
</dbReference>
<dbReference type="Proteomes" id="UP000694387">
    <property type="component" value="Chromosome 13"/>
</dbReference>
<dbReference type="Gene3D" id="1.20.5.1160">
    <property type="entry name" value="Vasodilator-stimulated phosphoprotein"/>
    <property type="match status" value="1"/>
</dbReference>
<dbReference type="GO" id="GO:0045109">
    <property type="term" value="P:intermediate filament organization"/>
    <property type="evidence" value="ECO:0007669"/>
    <property type="project" value="TreeGrafter"/>
</dbReference>
<dbReference type="GO" id="GO:0005198">
    <property type="term" value="F:structural molecule activity"/>
    <property type="evidence" value="ECO:0007669"/>
    <property type="project" value="InterPro"/>
</dbReference>
<dbReference type="InterPro" id="IPR002957">
    <property type="entry name" value="Keratin_I"/>
</dbReference>
<organism evidence="7 8">
    <name type="scientific">Equus asinus</name>
    <name type="common">Donkey</name>
    <name type="synonym">Equus africanus asinus</name>
    <dbReference type="NCBI Taxonomy" id="9793"/>
    <lineage>
        <taxon>Eukaryota</taxon>
        <taxon>Metazoa</taxon>
        <taxon>Chordata</taxon>
        <taxon>Craniata</taxon>
        <taxon>Vertebrata</taxon>
        <taxon>Euteleostomi</taxon>
        <taxon>Mammalia</taxon>
        <taxon>Eutheria</taxon>
        <taxon>Laurasiatheria</taxon>
        <taxon>Perissodactyla</taxon>
        <taxon>Equidae</taxon>
        <taxon>Equus</taxon>
    </lineage>
</organism>
<evidence type="ECO:0000256" key="2">
    <source>
        <dbReference type="ARBA" id="ARBA00022754"/>
    </source>
</evidence>
<feature type="coiled-coil region" evidence="5">
    <location>
        <begin position="101"/>
        <end position="135"/>
    </location>
</feature>
<comment type="similarity">
    <text evidence="4">Belongs to the intermediate filament family.</text>
</comment>
<dbReference type="SMART" id="SM01391">
    <property type="entry name" value="Filament"/>
    <property type="match status" value="1"/>
</dbReference>
<dbReference type="Gene3D" id="1.20.5.500">
    <property type="entry name" value="Single helix bin"/>
    <property type="match status" value="1"/>
</dbReference>
<gene>
    <name evidence="7" type="primary">KRT35</name>
</gene>
<name>A0A8C4LD22_EQUAS</name>
<keyword evidence="8" id="KW-1185">Reference proteome</keyword>
<keyword evidence="2 4" id="KW-0403">Intermediate filament</keyword>
<dbReference type="PROSITE" id="PS51842">
    <property type="entry name" value="IF_ROD_2"/>
    <property type="match status" value="1"/>
</dbReference>
<reference evidence="7" key="3">
    <citation type="submission" date="2025-09" db="UniProtKB">
        <authorList>
            <consortium name="Ensembl"/>
        </authorList>
    </citation>
    <scope>IDENTIFICATION</scope>
</reference>
<dbReference type="AlphaFoldDB" id="A0A8C4LD22"/>
<sequence>MASKCLKASFSSGSLKVPGGAGGGSARMSTMYSSSSCRLPSLSRGARSFSACSVGLGKSSCRAASCLPALCLPSGGFATSLSIGGGWFGEGILTGNEKETMQSLNDRLASYLEKVRQLEQENASLESRIREWCEQQVPFLCPDYQSYFRTIEEIQKKTLCTKAENAKLVVQIDNAKLAADDFRTKYEMEVSMRQLVESDMNGLRRILDDLTLCKADLEAQVESLKEELLCLKKNHEEEVNSLRCQLGDRLNVEVDAAPPVDLNRVLDEMRCQYETLVENNRRDAEDWFDTQTEELNRQVVSSSEQLQSCQAEIIELRRTVNALEIELQAQHSTRDALESTLAETEARYSSQLAQVQGLISNVEEQLSEIRADLERQNQEYQVLLDVKARLESEINTYRGLLESEDCKLPCNPCTPDHSPSKSCLPCLPAASCGPGAARPTCRPRPICVPCPGGRF</sequence>
<dbReference type="PROSITE" id="PS00226">
    <property type="entry name" value="IF_ROD_1"/>
    <property type="match status" value="1"/>
</dbReference>
<dbReference type="FunFam" id="1.20.5.170:FF:000002">
    <property type="entry name" value="Type I keratin KA11"/>
    <property type="match status" value="1"/>
</dbReference>
<dbReference type="InterPro" id="IPR039008">
    <property type="entry name" value="IF_rod_dom"/>
</dbReference>
<feature type="domain" description="IF rod" evidence="6">
    <location>
        <begin position="97"/>
        <end position="408"/>
    </location>
</feature>
<dbReference type="PRINTS" id="PR01248">
    <property type="entry name" value="TYPE1KERATIN"/>
</dbReference>
<protein>
    <submittedName>
        <fullName evidence="7">Keratin 35</fullName>
    </submittedName>
</protein>
<proteinExistence type="inferred from homology"/>
<feature type="coiled-coil region" evidence="5">
    <location>
        <begin position="292"/>
        <end position="393"/>
    </location>
</feature>
<dbReference type="FunFam" id="1.20.5.1160:FF:000002">
    <property type="entry name" value="Type I keratin 10"/>
    <property type="match status" value="1"/>
</dbReference>
<reference evidence="7 8" key="1">
    <citation type="journal article" date="2020" name="Nat. Commun.">
        <title>Donkey genomes provide new insights into domestication and selection for coat color.</title>
        <authorList>
            <person name="Wang"/>
            <person name="C."/>
            <person name="Li"/>
            <person name="H."/>
            <person name="Guo"/>
            <person name="Y."/>
            <person name="Huang"/>
            <person name="J."/>
            <person name="Sun"/>
            <person name="Y."/>
            <person name="Min"/>
            <person name="J."/>
            <person name="Wang"/>
            <person name="J."/>
            <person name="Fang"/>
            <person name="X."/>
            <person name="Zhao"/>
            <person name="Z."/>
            <person name="Wang"/>
            <person name="S."/>
            <person name="Zhang"/>
            <person name="Y."/>
            <person name="Liu"/>
            <person name="Q."/>
            <person name="Jiang"/>
            <person name="Q."/>
            <person name="Wang"/>
            <person name="X."/>
            <person name="Guo"/>
            <person name="Y."/>
            <person name="Yang"/>
            <person name="C."/>
            <person name="Wang"/>
            <person name="Y."/>
            <person name="Tian"/>
            <person name="F."/>
            <person name="Zhuang"/>
            <person name="G."/>
            <person name="Fan"/>
            <person name="Y."/>
            <person name="Gao"/>
            <person name="Q."/>
            <person name="Li"/>
            <person name="Y."/>
            <person name="Ju"/>
            <person name="Z."/>
            <person name="Li"/>
            <person name="J."/>
            <person name="Li"/>
            <person name="R."/>
            <person name="Hou"/>
            <person name="M."/>
            <person name="Yang"/>
            <person name="G."/>
            <person name="Liu"/>
            <person name="G."/>
            <person name="Liu"/>
            <person name="W."/>
            <person name="Guo"/>
            <person name="J."/>
            <person name="Pan"/>
            <person name="S."/>
            <person name="Fan"/>
            <person name="G."/>
            <person name="Zhang"/>
            <person name="W."/>
            <person name="Zhang"/>
            <person name="R."/>
            <person name="Yu"/>
            <person name="J."/>
            <person name="Zhang"/>
            <person name="X."/>
            <person name="Yin"/>
            <person name="Q."/>
            <person name="Ji"/>
            <person name="C."/>
            <person name="Jin"/>
            <person name="Y."/>
            <person name="Yue"/>
            <person name="G."/>
            <person name="Liu"/>
            <person name="M."/>
            <person name="Xu"/>
            <person name="J."/>
            <person name="Liu"/>
            <person name="S."/>
            <person name="Jordana"/>
            <person name="J."/>
            <person name="Noce"/>
            <person name="A."/>
            <person name="Amills"/>
            <person name="M."/>
            <person name="Wu"/>
            <person name="D.D."/>
            <person name="Li"/>
            <person name="S."/>
            <person name="Zhou"/>
            <person name="X. and Zhong"/>
            <person name="J."/>
        </authorList>
    </citation>
    <scope>NUCLEOTIDE SEQUENCE [LARGE SCALE GENOMIC DNA]</scope>
</reference>
<evidence type="ECO:0000256" key="3">
    <source>
        <dbReference type="ARBA" id="ARBA00023054"/>
    </source>
</evidence>
<evidence type="ECO:0000256" key="4">
    <source>
        <dbReference type="RuleBase" id="RU000685"/>
    </source>
</evidence>
<accession>A0A8C4LD22</accession>
<dbReference type="PANTHER" id="PTHR23239:SF193">
    <property type="entry name" value="KERATIN, TYPE I CUTICULAR HA5"/>
    <property type="match status" value="1"/>
</dbReference>
<dbReference type="SUPFAM" id="SSF46579">
    <property type="entry name" value="Prefoldin"/>
    <property type="match status" value="1"/>
</dbReference>
<dbReference type="GO" id="GO:0005882">
    <property type="term" value="C:intermediate filament"/>
    <property type="evidence" value="ECO:0007669"/>
    <property type="project" value="UniProtKB-KW"/>
</dbReference>
<reference evidence="7" key="2">
    <citation type="submission" date="2025-08" db="UniProtKB">
        <authorList>
            <consortium name="Ensembl"/>
        </authorList>
    </citation>
    <scope>IDENTIFICATION</scope>
</reference>
<evidence type="ECO:0000313" key="7">
    <source>
        <dbReference type="Ensembl" id="ENSEASP00005009283.2"/>
    </source>
</evidence>
<dbReference type="FunFam" id="1.20.5.500:FF:000001">
    <property type="entry name" value="Type II keratin 23"/>
    <property type="match status" value="1"/>
</dbReference>
<dbReference type="GeneTree" id="ENSGT00940000161787"/>
<dbReference type="InterPro" id="IPR018039">
    <property type="entry name" value="IF_conserved"/>
</dbReference>
<feature type="coiled-coil region" evidence="5">
    <location>
        <begin position="207"/>
        <end position="245"/>
    </location>
</feature>
<evidence type="ECO:0000256" key="5">
    <source>
        <dbReference type="SAM" id="Coils"/>
    </source>
</evidence>
<evidence type="ECO:0000256" key="1">
    <source>
        <dbReference type="ARBA" id="ARBA00022744"/>
    </source>
</evidence>
<dbReference type="PANTHER" id="PTHR23239">
    <property type="entry name" value="INTERMEDIATE FILAMENT"/>
    <property type="match status" value="1"/>
</dbReference>